<dbReference type="PROSITE" id="PS50819">
    <property type="entry name" value="INTEIN_ENDONUCLEASE"/>
    <property type="match status" value="1"/>
</dbReference>
<dbReference type="InterPro" id="IPR027434">
    <property type="entry name" value="Homing_endonucl"/>
</dbReference>
<dbReference type="Pfam" id="PF14528">
    <property type="entry name" value="LAGLIDADG_3"/>
    <property type="match status" value="1"/>
</dbReference>
<evidence type="ECO:0000259" key="1">
    <source>
        <dbReference type="PROSITE" id="PS50819"/>
    </source>
</evidence>
<sequence>MLGDGGMTSCTPEFHGDPGDGAVSFMHTFAAKHGCGVREIPQGSIVRLRFPYLSGPRNPLTQCLRRFGVRGQSRAEKHLPDEPFSRSFWIGCVSGLVDTDGHVRERRHPKGTVHGSVEYATVSPLLARQVADTLLRLGVTSRHRAIERRSEEAHWVNGYRIKGRRPLNGLEVSRATALVRLADLLRLRIGYKATSLAGVAHAVGHVAPARSDMHGYDESVALDRVASIESAGRKRVFSFAVGPASLFIVNGLVTGAA</sequence>
<dbReference type="InterPro" id="IPR004860">
    <property type="entry name" value="LAGLIDADG_dom"/>
</dbReference>
<dbReference type="InterPro" id="IPR004042">
    <property type="entry name" value="Intein_endonuc_central"/>
</dbReference>
<dbReference type="Gene3D" id="3.10.28.10">
    <property type="entry name" value="Homing endonucleases"/>
    <property type="match status" value="1"/>
</dbReference>
<dbReference type="GO" id="GO:0004519">
    <property type="term" value="F:endonuclease activity"/>
    <property type="evidence" value="ECO:0007669"/>
    <property type="project" value="UniProtKB-KW"/>
</dbReference>
<protein>
    <submittedName>
        <fullName evidence="2">LAGLIDADG family homing endonuclease</fullName>
    </submittedName>
</protein>
<reference evidence="2 3" key="1">
    <citation type="submission" date="2024-06" db="EMBL/GenBank/DDBJ databases">
        <title>The Natural Products Discovery Center: Release of the First 8490 Sequenced Strains for Exploring Actinobacteria Biosynthetic Diversity.</title>
        <authorList>
            <person name="Kalkreuter E."/>
            <person name="Kautsar S.A."/>
            <person name="Yang D."/>
            <person name="Bader C.D."/>
            <person name="Teijaro C.N."/>
            <person name="Fluegel L."/>
            <person name="Davis C.M."/>
            <person name="Simpson J.R."/>
            <person name="Lauterbach L."/>
            <person name="Steele A.D."/>
            <person name="Gui C."/>
            <person name="Meng S."/>
            <person name="Li G."/>
            <person name="Viehrig K."/>
            <person name="Ye F."/>
            <person name="Su P."/>
            <person name="Kiefer A.F."/>
            <person name="Nichols A."/>
            <person name="Cepeda A.J."/>
            <person name="Yan W."/>
            <person name="Fan B."/>
            <person name="Jiang Y."/>
            <person name="Adhikari A."/>
            <person name="Zheng C.-J."/>
            <person name="Schuster L."/>
            <person name="Cowan T.M."/>
            <person name="Smanski M.J."/>
            <person name="Chevrette M.G."/>
            <person name="De Carvalho L.P.S."/>
            <person name="Shen B."/>
        </authorList>
    </citation>
    <scope>NUCLEOTIDE SEQUENCE [LARGE SCALE GENOMIC DNA]</scope>
    <source>
        <strain evidence="2 3">NPDC001615</strain>
    </source>
</reference>
<keyword evidence="2" id="KW-0255">Endonuclease</keyword>
<comment type="caution">
    <text evidence="2">The sequence shown here is derived from an EMBL/GenBank/DDBJ whole genome shotgun (WGS) entry which is preliminary data.</text>
</comment>
<dbReference type="Proteomes" id="UP001496720">
    <property type="component" value="Unassembled WGS sequence"/>
</dbReference>
<gene>
    <name evidence="2" type="ORF">ABT188_19190</name>
</gene>
<dbReference type="RefSeq" id="WP_352148283.1">
    <property type="nucleotide sequence ID" value="NZ_JBEOZY010000018.1"/>
</dbReference>
<keyword evidence="2" id="KW-0378">Hydrolase</keyword>
<organism evidence="2 3">
    <name type="scientific">Streptomyces violaceorubidus</name>
    <dbReference type="NCBI Taxonomy" id="284042"/>
    <lineage>
        <taxon>Bacteria</taxon>
        <taxon>Bacillati</taxon>
        <taxon>Actinomycetota</taxon>
        <taxon>Actinomycetes</taxon>
        <taxon>Kitasatosporales</taxon>
        <taxon>Streptomycetaceae</taxon>
        <taxon>Streptomyces</taxon>
    </lineage>
</organism>
<proteinExistence type="predicted"/>
<feature type="domain" description="DOD-type homing endonuclease" evidence="1">
    <location>
        <begin position="93"/>
        <end position="139"/>
    </location>
</feature>
<accession>A0ABV1SY61</accession>
<dbReference type="EMBL" id="JBEOZY010000018">
    <property type="protein sequence ID" value="MER6166661.1"/>
    <property type="molecule type" value="Genomic_DNA"/>
</dbReference>
<dbReference type="SUPFAM" id="SSF55608">
    <property type="entry name" value="Homing endonucleases"/>
    <property type="match status" value="1"/>
</dbReference>
<keyword evidence="2" id="KW-0540">Nuclease</keyword>
<name>A0ABV1SY61_9ACTN</name>
<evidence type="ECO:0000313" key="3">
    <source>
        <dbReference type="Proteomes" id="UP001496720"/>
    </source>
</evidence>
<evidence type="ECO:0000313" key="2">
    <source>
        <dbReference type="EMBL" id="MER6166661.1"/>
    </source>
</evidence>
<keyword evidence="3" id="KW-1185">Reference proteome</keyword>